<evidence type="ECO:0000313" key="1">
    <source>
        <dbReference type="EMBL" id="MBC2670377.1"/>
    </source>
</evidence>
<dbReference type="SUPFAM" id="SSF53474">
    <property type="entry name" value="alpha/beta-Hydrolases"/>
    <property type="match status" value="1"/>
</dbReference>
<reference evidence="1 2" key="1">
    <citation type="submission" date="2020-08" db="EMBL/GenBank/DDBJ databases">
        <title>The genome sequence of type strain Novosphingobium piscinae KCTC 42194.</title>
        <authorList>
            <person name="Liu Y."/>
        </authorList>
    </citation>
    <scope>NUCLEOTIDE SEQUENCE [LARGE SCALE GENOMIC DNA]</scope>
    <source>
        <strain evidence="1 2">KCTC 42194</strain>
    </source>
</reference>
<dbReference type="EMBL" id="JACLAX010000018">
    <property type="protein sequence ID" value="MBC2670377.1"/>
    <property type="molecule type" value="Genomic_DNA"/>
</dbReference>
<comment type="caution">
    <text evidence="1">The sequence shown here is derived from an EMBL/GenBank/DDBJ whole genome shotgun (WGS) entry which is preliminary data.</text>
</comment>
<dbReference type="RefSeq" id="WP_185680238.1">
    <property type="nucleotide sequence ID" value="NZ_JACLAX010000018.1"/>
</dbReference>
<dbReference type="InterPro" id="IPR029058">
    <property type="entry name" value="AB_hydrolase_fold"/>
</dbReference>
<dbReference type="AlphaFoldDB" id="A0A7X1KR61"/>
<gene>
    <name evidence="1" type="ORF">H7F53_14585</name>
</gene>
<dbReference type="Proteomes" id="UP000551327">
    <property type="component" value="Unassembled WGS sequence"/>
</dbReference>
<organism evidence="1 2">
    <name type="scientific">Novosphingobium piscinae</name>
    <dbReference type="NCBI Taxonomy" id="1507448"/>
    <lineage>
        <taxon>Bacteria</taxon>
        <taxon>Pseudomonadati</taxon>
        <taxon>Pseudomonadota</taxon>
        <taxon>Alphaproteobacteria</taxon>
        <taxon>Sphingomonadales</taxon>
        <taxon>Sphingomonadaceae</taxon>
        <taxon>Novosphingobium</taxon>
    </lineage>
</organism>
<dbReference type="GO" id="GO:0016787">
    <property type="term" value="F:hydrolase activity"/>
    <property type="evidence" value="ECO:0007669"/>
    <property type="project" value="UniProtKB-KW"/>
</dbReference>
<protein>
    <submittedName>
        <fullName evidence="1">Alpha/beta hydrolase</fullName>
    </submittedName>
</protein>
<name>A0A7X1KR61_9SPHN</name>
<proteinExistence type="predicted"/>
<keyword evidence="1" id="KW-0378">Hydrolase</keyword>
<keyword evidence="2" id="KW-1185">Reference proteome</keyword>
<dbReference type="Gene3D" id="3.40.50.1820">
    <property type="entry name" value="alpha/beta hydrolase"/>
    <property type="match status" value="1"/>
</dbReference>
<evidence type="ECO:0000313" key="2">
    <source>
        <dbReference type="Proteomes" id="UP000551327"/>
    </source>
</evidence>
<sequence length="207" mass="21828">MRIAFLHGWSGDRALWSQLIPQLRDFTCLADDRGYFGAPAVVPAADIVVAHSFGTLRALARPPAGARALVAINGFDCFAARPDFPHGVAPRVLARMADRLAVDPAGTVAAFRARCGALPPDRAPEPVPLAEDLARLRGDDLRGRWTGPLVVIHGARDPIVPPALQAATFADRPDAIRLTLPDHGHLAPLTAALSCAGAIRALAARLG</sequence>
<accession>A0A7X1KR61</accession>